<feature type="transmembrane region" description="Helical" evidence="1">
    <location>
        <begin position="68"/>
        <end position="89"/>
    </location>
</feature>
<keyword evidence="4" id="KW-1185">Reference proteome</keyword>
<gene>
    <name evidence="3" type="ORF">CFP56_011736</name>
</gene>
<organism evidence="3 4">
    <name type="scientific">Quercus suber</name>
    <name type="common">Cork oak</name>
    <dbReference type="NCBI Taxonomy" id="58331"/>
    <lineage>
        <taxon>Eukaryota</taxon>
        <taxon>Viridiplantae</taxon>
        <taxon>Streptophyta</taxon>
        <taxon>Embryophyta</taxon>
        <taxon>Tracheophyta</taxon>
        <taxon>Spermatophyta</taxon>
        <taxon>Magnoliopsida</taxon>
        <taxon>eudicotyledons</taxon>
        <taxon>Gunneridae</taxon>
        <taxon>Pentapetalae</taxon>
        <taxon>rosids</taxon>
        <taxon>fabids</taxon>
        <taxon>Fagales</taxon>
        <taxon>Fagaceae</taxon>
        <taxon>Quercus</taxon>
    </lineage>
</organism>
<comment type="caution">
    <text evidence="3">The sequence shown here is derived from an EMBL/GenBank/DDBJ whole genome shotgun (WGS) entry which is preliminary data.</text>
</comment>
<feature type="chain" id="PRO_5043541775" evidence="2">
    <location>
        <begin position="27"/>
        <end position="90"/>
    </location>
</feature>
<sequence>MIHGASNLSSFLTRAWILMEIILTICLLEQEGKFSVDNLWLLSKFHLFWHDWFTHLIGLNKTMDLKAIVSKTDLIFFSLLLLIPLFYLYC</sequence>
<accession>A0AAW0KZF6</accession>
<keyword evidence="1" id="KW-0472">Membrane</keyword>
<keyword evidence="1" id="KW-1133">Transmembrane helix</keyword>
<proteinExistence type="predicted"/>
<dbReference type="AlphaFoldDB" id="A0AAW0KZF6"/>
<dbReference type="Proteomes" id="UP000237347">
    <property type="component" value="Unassembled WGS sequence"/>
</dbReference>
<protein>
    <submittedName>
        <fullName evidence="3">Uncharacterized protein</fullName>
    </submittedName>
</protein>
<dbReference type="EMBL" id="PKMF04000193">
    <property type="protein sequence ID" value="KAK7844019.1"/>
    <property type="molecule type" value="Genomic_DNA"/>
</dbReference>
<keyword evidence="2" id="KW-0732">Signal</keyword>
<evidence type="ECO:0000313" key="4">
    <source>
        <dbReference type="Proteomes" id="UP000237347"/>
    </source>
</evidence>
<reference evidence="3 4" key="1">
    <citation type="journal article" date="2018" name="Sci. Data">
        <title>The draft genome sequence of cork oak.</title>
        <authorList>
            <person name="Ramos A.M."/>
            <person name="Usie A."/>
            <person name="Barbosa P."/>
            <person name="Barros P.M."/>
            <person name="Capote T."/>
            <person name="Chaves I."/>
            <person name="Simoes F."/>
            <person name="Abreu I."/>
            <person name="Carrasquinho I."/>
            <person name="Faro C."/>
            <person name="Guimaraes J.B."/>
            <person name="Mendonca D."/>
            <person name="Nobrega F."/>
            <person name="Rodrigues L."/>
            <person name="Saibo N.J.M."/>
            <person name="Varela M.C."/>
            <person name="Egas C."/>
            <person name="Matos J."/>
            <person name="Miguel C.M."/>
            <person name="Oliveira M.M."/>
            <person name="Ricardo C.P."/>
            <person name="Goncalves S."/>
        </authorList>
    </citation>
    <scope>NUCLEOTIDE SEQUENCE [LARGE SCALE GENOMIC DNA]</scope>
    <source>
        <strain evidence="4">cv. HL8</strain>
    </source>
</reference>
<name>A0AAW0KZF6_QUESU</name>
<evidence type="ECO:0000313" key="3">
    <source>
        <dbReference type="EMBL" id="KAK7844019.1"/>
    </source>
</evidence>
<evidence type="ECO:0000256" key="2">
    <source>
        <dbReference type="SAM" id="SignalP"/>
    </source>
</evidence>
<evidence type="ECO:0000256" key="1">
    <source>
        <dbReference type="SAM" id="Phobius"/>
    </source>
</evidence>
<feature type="signal peptide" evidence="2">
    <location>
        <begin position="1"/>
        <end position="26"/>
    </location>
</feature>
<keyword evidence="1" id="KW-0812">Transmembrane</keyword>